<evidence type="ECO:0008006" key="2">
    <source>
        <dbReference type="Google" id="ProtNLM"/>
    </source>
</evidence>
<accession>A0A6J5KTC0</accession>
<name>A0A6J5KTC0_9CAUD</name>
<protein>
    <recommendedName>
        <fullName evidence="2">Baseplate wedge subunit</fullName>
    </recommendedName>
</protein>
<gene>
    <name evidence="1" type="ORF">UFOVP53_227</name>
</gene>
<sequence>MALDFENSLTSLTQLDLWFRINANKELFLSDISGLVRLRWPYFRDNWEFLKDKYIQKINDYSNPQLLKTQINSFTDFVDSQRNNTNKNPFDNSDIIPRFYSIFDITPINSVSLSYEERLIVENTKREVKAYTRGDFLLIRSQLQKERDQIADKVGTTDIDYNRVFNRSPLVARVDVNNKDINKMYELQEAIKSVDFILANSFSLSTAAIDPFALAKANANNPAIDIISYSSGSLVKLNYGEDLQALAARTIGDPDKWIDIAITNGLKAPYIDEVGEKIFLISNASGNQVNISEVDGSNRLNIDKLSIGQVLLLQSTTQTFPEQRTIQNVTQVPVSGEIIIELAGENDLDRYKLDDNAYIRVFKPNTINSSFYIMIPSTKVLDDTLKGDTPWFLQGTDGTNKRQKVDLNLSDTGDLNFNSTGDLQLSYGVDNAVQAIKLKMMIESGELRRHPDFGLETVQGLNNSNITLTKKILTDSIIKMISEDERFAGINTLDIVYGKDKSPNAPSMINISLIVKLVGSGQLLPITFSINKG</sequence>
<proteinExistence type="predicted"/>
<dbReference type="EMBL" id="LR796189">
    <property type="protein sequence ID" value="CAB4125778.1"/>
    <property type="molecule type" value="Genomic_DNA"/>
</dbReference>
<dbReference type="Gene3D" id="3.10.450.40">
    <property type="match status" value="1"/>
</dbReference>
<evidence type="ECO:0000313" key="1">
    <source>
        <dbReference type="EMBL" id="CAB4125778.1"/>
    </source>
</evidence>
<organism evidence="1">
    <name type="scientific">uncultured Caudovirales phage</name>
    <dbReference type="NCBI Taxonomy" id="2100421"/>
    <lineage>
        <taxon>Viruses</taxon>
        <taxon>Duplodnaviria</taxon>
        <taxon>Heunggongvirae</taxon>
        <taxon>Uroviricota</taxon>
        <taxon>Caudoviricetes</taxon>
        <taxon>Peduoviridae</taxon>
        <taxon>Maltschvirus</taxon>
        <taxon>Maltschvirus maltsch</taxon>
    </lineage>
</organism>
<reference evidence="1" key="1">
    <citation type="submission" date="2020-04" db="EMBL/GenBank/DDBJ databases">
        <authorList>
            <person name="Chiriac C."/>
            <person name="Salcher M."/>
            <person name="Ghai R."/>
            <person name="Kavagutti S V."/>
        </authorList>
    </citation>
    <scope>NUCLEOTIDE SEQUENCE</scope>
</reference>